<feature type="domain" description="ABC transmembrane type-1" evidence="8">
    <location>
        <begin position="345"/>
        <end position="551"/>
    </location>
</feature>
<evidence type="ECO:0000259" key="8">
    <source>
        <dbReference type="PROSITE" id="PS50928"/>
    </source>
</evidence>
<name>A0A516H7V9_9PROT</name>
<dbReference type="GO" id="GO:0055085">
    <property type="term" value="P:transmembrane transport"/>
    <property type="evidence" value="ECO:0007669"/>
    <property type="project" value="InterPro"/>
</dbReference>
<organism evidence="9 10">
    <name type="scientific">Ferrovibrio terrae</name>
    <dbReference type="NCBI Taxonomy" id="2594003"/>
    <lineage>
        <taxon>Bacteria</taxon>
        <taxon>Pseudomonadati</taxon>
        <taxon>Pseudomonadota</taxon>
        <taxon>Alphaproteobacteria</taxon>
        <taxon>Rhodospirillales</taxon>
        <taxon>Rhodospirillaceae</taxon>
        <taxon>Ferrovibrio</taxon>
    </lineage>
</organism>
<keyword evidence="5 7" id="KW-1133">Transmembrane helix</keyword>
<dbReference type="Pfam" id="PF00528">
    <property type="entry name" value="BPD_transp_1"/>
    <property type="match status" value="1"/>
</dbReference>
<dbReference type="Gene3D" id="1.10.3720.10">
    <property type="entry name" value="MetI-like"/>
    <property type="match status" value="2"/>
</dbReference>
<feature type="transmembrane region" description="Helical" evidence="7">
    <location>
        <begin position="212"/>
        <end position="235"/>
    </location>
</feature>
<feature type="transmembrane region" description="Helical" evidence="7">
    <location>
        <begin position="414"/>
        <end position="439"/>
    </location>
</feature>
<evidence type="ECO:0000313" key="9">
    <source>
        <dbReference type="EMBL" id="QDO99828.1"/>
    </source>
</evidence>
<feature type="transmembrane region" description="Helical" evidence="7">
    <location>
        <begin position="24"/>
        <end position="48"/>
    </location>
</feature>
<evidence type="ECO:0000256" key="4">
    <source>
        <dbReference type="ARBA" id="ARBA00022692"/>
    </source>
</evidence>
<dbReference type="PROSITE" id="PS50928">
    <property type="entry name" value="ABC_TM1"/>
    <property type="match status" value="2"/>
</dbReference>
<keyword evidence="6 7" id="KW-0472">Membrane</keyword>
<feature type="transmembrane region" description="Helical" evidence="7">
    <location>
        <begin position="153"/>
        <end position="172"/>
    </location>
</feature>
<feature type="transmembrane region" description="Helical" evidence="7">
    <location>
        <begin position="68"/>
        <end position="91"/>
    </location>
</feature>
<dbReference type="FunFam" id="1.10.3720.10:FF:000088">
    <property type="entry name" value="Iron(III) ABC transporter, permease protein"/>
    <property type="match status" value="1"/>
</dbReference>
<feature type="domain" description="ABC transmembrane type-1" evidence="8">
    <location>
        <begin position="68"/>
        <end position="272"/>
    </location>
</feature>
<dbReference type="OrthoDB" id="9790211at2"/>
<dbReference type="InterPro" id="IPR000515">
    <property type="entry name" value="MetI-like"/>
</dbReference>
<dbReference type="InterPro" id="IPR035906">
    <property type="entry name" value="MetI-like_sf"/>
</dbReference>
<protein>
    <submittedName>
        <fullName evidence="9">Iron ABC transporter permease</fullName>
    </submittedName>
</protein>
<keyword evidence="10" id="KW-1185">Reference proteome</keyword>
<accession>A0A516H7V9</accession>
<dbReference type="KEGG" id="fer:FNB15_18580"/>
<keyword evidence="2 7" id="KW-0813">Transport</keyword>
<feature type="transmembrane region" description="Helical" evidence="7">
    <location>
        <begin position="533"/>
        <end position="551"/>
    </location>
</feature>
<reference evidence="9 10" key="1">
    <citation type="submission" date="2019-07" db="EMBL/GenBank/DDBJ databases">
        <title>Genome sequencing for Ferrovibrio sp. K5.</title>
        <authorList>
            <person name="Park S.-J."/>
        </authorList>
    </citation>
    <scope>NUCLEOTIDE SEQUENCE [LARGE SCALE GENOMIC DNA]</scope>
    <source>
        <strain evidence="9 10">K5</strain>
    </source>
</reference>
<feature type="transmembrane region" description="Helical" evidence="7">
    <location>
        <begin position="380"/>
        <end position="402"/>
    </location>
</feature>
<dbReference type="SUPFAM" id="SSF161098">
    <property type="entry name" value="MetI-like"/>
    <property type="match status" value="2"/>
</dbReference>
<dbReference type="GO" id="GO:0005886">
    <property type="term" value="C:plasma membrane"/>
    <property type="evidence" value="ECO:0007669"/>
    <property type="project" value="UniProtKB-SubCell"/>
</dbReference>
<keyword evidence="3" id="KW-1003">Cell membrane</keyword>
<comment type="subcellular location">
    <subcellularLocation>
        <location evidence="1 7">Cell membrane</location>
        <topology evidence="1 7">Multi-pass membrane protein</topology>
    </subcellularLocation>
</comment>
<dbReference type="AlphaFoldDB" id="A0A516H7V9"/>
<evidence type="ECO:0000313" key="10">
    <source>
        <dbReference type="Proteomes" id="UP000317496"/>
    </source>
</evidence>
<dbReference type="CDD" id="cd06261">
    <property type="entry name" value="TM_PBP2"/>
    <property type="match status" value="2"/>
</dbReference>
<sequence length="564" mass="61061">MTDLAAPPSLPSTSLLPLRNRQTAAWLAFAALVALVIAAPILAILINLGRPAPDVWQHLVSTVLPEMLRNTVLMMVGVGLGAMVIGTGCAWLVTMTEFPGRRLLSWALFLPLAMPAYVSAFVYSDLLQFAGPVQTALRHAFGWQRGDYWFPDFMSLNGAIALFVFGFYPYVFMLARAAFLDQSVCVLEVGRTLGLGPWTRFWRIALPLARPMIAGGVALVLMETLADFGAVSWLGVPTFTTAIYRTWFGMGDVTAAAQLAAVLLIFVLAAVMLERASRQAKRFHHTSARTRPLPLRPLRPLQATLAILACFLPILLGFLLPGGWLFHLAWVEGDGFSFGRLAGFTVNSFVLAGVSAVLLIVVALGLAYMHRVANNRAASWLIRLATMGYAVPGSVIAIGVLLPLAAFDHVVDHWAYSLFGVSSGLLLSGTVAALFYAYLVRFLAVAFNAVDGGLHRIRPSLDQAARVLGETPLGVVRRVHAPLLRGSLMTAALLVFVDVLKELPATMIVRPFDFDTLAVRVYQLASDERLAEASTGSLIIVAVSLIPVIWLHRVVARSRPGDSP</sequence>
<feature type="transmembrane region" description="Helical" evidence="7">
    <location>
        <begin position="103"/>
        <end position="123"/>
    </location>
</feature>
<evidence type="ECO:0000256" key="6">
    <source>
        <dbReference type="ARBA" id="ARBA00023136"/>
    </source>
</evidence>
<keyword evidence="4 7" id="KW-0812">Transmembrane</keyword>
<dbReference type="PANTHER" id="PTHR30183">
    <property type="entry name" value="MOLYBDENUM TRANSPORT SYSTEM PERMEASE PROTEIN MODB"/>
    <property type="match status" value="1"/>
</dbReference>
<feature type="transmembrane region" description="Helical" evidence="7">
    <location>
        <begin position="346"/>
        <end position="368"/>
    </location>
</feature>
<evidence type="ECO:0000256" key="7">
    <source>
        <dbReference type="RuleBase" id="RU363032"/>
    </source>
</evidence>
<gene>
    <name evidence="9" type="ORF">FNB15_18580</name>
</gene>
<dbReference type="Proteomes" id="UP000317496">
    <property type="component" value="Chromosome"/>
</dbReference>
<comment type="similarity">
    <text evidence="7">Belongs to the binding-protein-dependent transport system permease family.</text>
</comment>
<evidence type="ECO:0000256" key="2">
    <source>
        <dbReference type="ARBA" id="ARBA00022448"/>
    </source>
</evidence>
<evidence type="ECO:0000256" key="3">
    <source>
        <dbReference type="ARBA" id="ARBA00022475"/>
    </source>
</evidence>
<evidence type="ECO:0000256" key="1">
    <source>
        <dbReference type="ARBA" id="ARBA00004651"/>
    </source>
</evidence>
<proteinExistence type="inferred from homology"/>
<feature type="transmembrane region" description="Helical" evidence="7">
    <location>
        <begin position="305"/>
        <end position="326"/>
    </location>
</feature>
<evidence type="ECO:0000256" key="5">
    <source>
        <dbReference type="ARBA" id="ARBA00022989"/>
    </source>
</evidence>
<dbReference type="PANTHER" id="PTHR30183:SF2">
    <property type="entry name" value="IRON UTILIZATION PROTEIN"/>
    <property type="match status" value="1"/>
</dbReference>
<dbReference type="EMBL" id="CP041636">
    <property type="protein sequence ID" value="QDO99828.1"/>
    <property type="molecule type" value="Genomic_DNA"/>
</dbReference>
<feature type="transmembrane region" description="Helical" evidence="7">
    <location>
        <begin position="255"/>
        <end position="273"/>
    </location>
</feature>